<dbReference type="Pfam" id="PF25298">
    <property type="entry name" value="Baculo_FP_2nd"/>
    <property type="match status" value="1"/>
</dbReference>
<comment type="caution">
    <text evidence="3">The sequence shown here is derived from an EMBL/GenBank/DDBJ whole genome shotgun (WGS) entry which is preliminary data.</text>
</comment>
<dbReference type="Proteomes" id="UP001153954">
    <property type="component" value="Unassembled WGS sequence"/>
</dbReference>
<gene>
    <name evidence="3" type="ORF">EEDITHA_LOCUS9179</name>
</gene>
<sequence length="171" mass="20246">MDRTPPNYVAQRNKRGRENEYVHDFNTFREEIKSMISNLMAAQQEEIKKNHPTLMEIKATNSDIQNSVEFLASQNEELKKKIEQLETQTKKDKDYITLLEDKVEELQRENRKANLTAKGARLYFLARDLAKSQNYKFCWTSYGRIYVRKNENSPVIVIKNENHVNSLMQKE</sequence>
<protein>
    <recommendedName>
        <fullName evidence="2">FP protein C-terminal domain-containing protein</fullName>
    </recommendedName>
</protein>
<keyword evidence="1" id="KW-0175">Coiled coil</keyword>
<dbReference type="InterPro" id="IPR057251">
    <property type="entry name" value="FP_C"/>
</dbReference>
<feature type="domain" description="FP protein C-terminal" evidence="2">
    <location>
        <begin position="116"/>
        <end position="167"/>
    </location>
</feature>
<evidence type="ECO:0000313" key="4">
    <source>
        <dbReference type="Proteomes" id="UP001153954"/>
    </source>
</evidence>
<accession>A0AAU9U378</accession>
<evidence type="ECO:0000256" key="1">
    <source>
        <dbReference type="SAM" id="Coils"/>
    </source>
</evidence>
<feature type="coiled-coil region" evidence="1">
    <location>
        <begin position="61"/>
        <end position="116"/>
    </location>
</feature>
<proteinExistence type="predicted"/>
<organism evidence="3 4">
    <name type="scientific">Euphydryas editha</name>
    <name type="common">Edith's checkerspot</name>
    <dbReference type="NCBI Taxonomy" id="104508"/>
    <lineage>
        <taxon>Eukaryota</taxon>
        <taxon>Metazoa</taxon>
        <taxon>Ecdysozoa</taxon>
        <taxon>Arthropoda</taxon>
        <taxon>Hexapoda</taxon>
        <taxon>Insecta</taxon>
        <taxon>Pterygota</taxon>
        <taxon>Neoptera</taxon>
        <taxon>Endopterygota</taxon>
        <taxon>Lepidoptera</taxon>
        <taxon>Glossata</taxon>
        <taxon>Ditrysia</taxon>
        <taxon>Papilionoidea</taxon>
        <taxon>Nymphalidae</taxon>
        <taxon>Nymphalinae</taxon>
        <taxon>Euphydryas</taxon>
    </lineage>
</organism>
<name>A0AAU9U378_EUPED</name>
<dbReference type="AlphaFoldDB" id="A0AAU9U378"/>
<keyword evidence="4" id="KW-1185">Reference proteome</keyword>
<evidence type="ECO:0000313" key="3">
    <source>
        <dbReference type="EMBL" id="CAH2093521.1"/>
    </source>
</evidence>
<evidence type="ECO:0000259" key="2">
    <source>
        <dbReference type="Pfam" id="PF25298"/>
    </source>
</evidence>
<reference evidence="3" key="1">
    <citation type="submission" date="2022-03" db="EMBL/GenBank/DDBJ databases">
        <authorList>
            <person name="Tunstrom K."/>
        </authorList>
    </citation>
    <scope>NUCLEOTIDE SEQUENCE</scope>
</reference>
<dbReference type="EMBL" id="CAKOGL010000013">
    <property type="protein sequence ID" value="CAH2093521.1"/>
    <property type="molecule type" value="Genomic_DNA"/>
</dbReference>